<evidence type="ECO:0000256" key="10">
    <source>
        <dbReference type="HAMAP-Rule" id="MF_01470"/>
    </source>
</evidence>
<dbReference type="RefSeq" id="WP_238978549.1">
    <property type="nucleotide sequence ID" value="NZ_JABFUC010000015.1"/>
</dbReference>
<evidence type="ECO:0000256" key="5">
    <source>
        <dbReference type="ARBA" id="ARBA00022842"/>
    </source>
</evidence>
<dbReference type="InterPro" id="IPR050646">
    <property type="entry name" value="Cas1"/>
</dbReference>
<feature type="binding site" evidence="10">
    <location>
        <position position="161"/>
    </location>
    <ligand>
        <name>Mn(2+)</name>
        <dbReference type="ChEBI" id="CHEBI:29035"/>
    </ligand>
</feature>
<dbReference type="EMBL" id="JABFUC010000015">
    <property type="protein sequence ID" value="MCG6659401.1"/>
    <property type="molecule type" value="Genomic_DNA"/>
</dbReference>
<keyword evidence="2 10" id="KW-0479">Metal-binding</keyword>
<comment type="function">
    <text evidence="10">CRISPR (clustered regularly interspaced short palindromic repeat), is an adaptive immune system that provides protection against mobile genetic elements (viruses, transposable elements and conjugative plasmids). CRISPR clusters contain spacers, sequences complementary to antecedent mobile elements, and target invading nucleic acids. CRISPR clusters are transcribed and processed into CRISPR RNA (crRNA). Acts as a dsDNA endonuclease. Involved in the integration of spacer DNA into the CRISPR cassette.</text>
</comment>
<protein>
    <recommendedName>
        <fullName evidence="10">CRISPR-associated endonuclease Cas1</fullName>
        <ecNumber evidence="10">3.1.-.-</ecNumber>
    </recommendedName>
</protein>
<name>A0ABS9PCB2_9GAMM</name>
<dbReference type="EC" id="3.1.-.-" evidence="10"/>
<gene>
    <name evidence="10 11" type="primary">cas1</name>
    <name evidence="11" type="ORF">HOP52_16715</name>
</gene>
<dbReference type="Gene3D" id="1.20.120.920">
    <property type="entry name" value="CRISPR-associated endonuclease Cas1, C-terminal domain"/>
    <property type="match status" value="1"/>
</dbReference>
<evidence type="ECO:0000256" key="3">
    <source>
        <dbReference type="ARBA" id="ARBA00022759"/>
    </source>
</evidence>
<dbReference type="Proteomes" id="UP000814385">
    <property type="component" value="Unassembled WGS sequence"/>
</dbReference>
<organism evidence="11 12">
    <name type="scientific">Billgrantia campisalis</name>
    <dbReference type="NCBI Taxonomy" id="74661"/>
    <lineage>
        <taxon>Bacteria</taxon>
        <taxon>Pseudomonadati</taxon>
        <taxon>Pseudomonadota</taxon>
        <taxon>Gammaproteobacteria</taxon>
        <taxon>Oceanospirillales</taxon>
        <taxon>Halomonadaceae</taxon>
        <taxon>Billgrantia</taxon>
    </lineage>
</organism>
<comment type="subunit">
    <text evidence="9 10">Homodimer, forms a heterotetramer with a Cas2 homodimer.</text>
</comment>
<dbReference type="Gene3D" id="3.100.10.20">
    <property type="entry name" value="CRISPR-associated endonuclease Cas1, N-terminal domain"/>
    <property type="match status" value="1"/>
</dbReference>
<dbReference type="InterPro" id="IPR042211">
    <property type="entry name" value="CRISPR-assoc_Cas1_N"/>
</dbReference>
<evidence type="ECO:0000256" key="2">
    <source>
        <dbReference type="ARBA" id="ARBA00022723"/>
    </source>
</evidence>
<dbReference type="PANTHER" id="PTHR34353">
    <property type="entry name" value="CRISPR-ASSOCIATED ENDONUCLEASE CAS1 1"/>
    <property type="match status" value="1"/>
</dbReference>
<keyword evidence="6 10" id="KW-0051">Antiviral defense</keyword>
<dbReference type="CDD" id="cd09634">
    <property type="entry name" value="Cas1_I-II-III"/>
    <property type="match status" value="1"/>
</dbReference>
<keyword evidence="1 10" id="KW-0540">Nuclease</keyword>
<dbReference type="GO" id="GO:0004519">
    <property type="term" value="F:endonuclease activity"/>
    <property type="evidence" value="ECO:0007669"/>
    <property type="project" value="UniProtKB-KW"/>
</dbReference>
<keyword evidence="4 10" id="KW-0378">Hydrolase</keyword>
<keyword evidence="3 10" id="KW-0255">Endonuclease</keyword>
<feature type="binding site" evidence="10">
    <location>
        <position position="241"/>
    </location>
    <ligand>
        <name>Mn(2+)</name>
        <dbReference type="ChEBI" id="CHEBI:29035"/>
    </ligand>
</feature>
<keyword evidence="5 10" id="KW-0460">Magnesium</keyword>
<evidence type="ECO:0000256" key="9">
    <source>
        <dbReference type="ARBA" id="ARBA00038592"/>
    </source>
</evidence>
<comment type="cofactor">
    <cofactor evidence="10">
        <name>Mg(2+)</name>
        <dbReference type="ChEBI" id="CHEBI:18420"/>
    </cofactor>
    <cofactor evidence="10">
        <name>Mn(2+)</name>
        <dbReference type="ChEBI" id="CHEBI:29035"/>
    </cofactor>
</comment>
<keyword evidence="12" id="KW-1185">Reference proteome</keyword>
<evidence type="ECO:0000256" key="4">
    <source>
        <dbReference type="ARBA" id="ARBA00022801"/>
    </source>
</evidence>
<dbReference type="InterPro" id="IPR042206">
    <property type="entry name" value="CRISPR-assoc_Cas1_C"/>
</dbReference>
<dbReference type="Pfam" id="PF01867">
    <property type="entry name" value="Cas_Cas1"/>
    <property type="match status" value="1"/>
</dbReference>
<evidence type="ECO:0000256" key="1">
    <source>
        <dbReference type="ARBA" id="ARBA00022722"/>
    </source>
</evidence>
<dbReference type="InterPro" id="IPR002729">
    <property type="entry name" value="CRISPR-assoc_Cas1"/>
</dbReference>
<proteinExistence type="inferred from homology"/>
<keyword evidence="7 10" id="KW-0238">DNA-binding</keyword>
<accession>A0ABS9PCB2</accession>
<evidence type="ECO:0000256" key="6">
    <source>
        <dbReference type="ARBA" id="ARBA00023118"/>
    </source>
</evidence>
<evidence type="ECO:0000256" key="8">
    <source>
        <dbReference type="ARBA" id="ARBA00023211"/>
    </source>
</evidence>
<evidence type="ECO:0000313" key="12">
    <source>
        <dbReference type="Proteomes" id="UP000814385"/>
    </source>
</evidence>
<sequence length="312" mass="35370">MSRHLYLDHANTQLALDGRSLTVKVPERPVAHVPLHLLERVTIVADIEVSTRLLHRLSSAGITITLLSPRSKSQATECLTPIHGNHGRRLQQYALVLDDARCLTWARLLVRWKVKAQRHQLLRFAARRGAEAGRCRRAERELALLQKQVSDADAQQLLGLEGSAARAYFGVFQRLVPASLGFSGRRKRPAPDPVNALLSLTYSMLTSECSRALQLAGLDPAYGVYHRVGYGRPSLACDLVELVRPQADHFVWRLVARQDLRAHHFTRQLGACLLKKEGRGIYFPCYEVRLAPCRRHIHRLARRLCQRWEQEG</sequence>
<evidence type="ECO:0000313" key="11">
    <source>
        <dbReference type="EMBL" id="MCG6659401.1"/>
    </source>
</evidence>
<reference evidence="11 12" key="1">
    <citation type="submission" date="2020-05" db="EMBL/GenBank/DDBJ databases">
        <title>Comparative genomic analysis of denitrifying bacteria from Halomonas genus.</title>
        <authorList>
            <person name="Wang L."/>
            <person name="Shao Z."/>
        </authorList>
    </citation>
    <scope>NUCLEOTIDE SEQUENCE [LARGE SCALE GENOMIC DNA]</scope>
    <source>
        <strain evidence="11 12">A4</strain>
    </source>
</reference>
<dbReference type="NCBIfam" id="TIGR00287">
    <property type="entry name" value="cas1"/>
    <property type="match status" value="1"/>
</dbReference>
<dbReference type="PANTHER" id="PTHR34353:SF2">
    <property type="entry name" value="CRISPR-ASSOCIATED ENDONUCLEASE CAS1 1"/>
    <property type="match status" value="1"/>
</dbReference>
<dbReference type="HAMAP" id="MF_01470">
    <property type="entry name" value="Cas1"/>
    <property type="match status" value="1"/>
</dbReference>
<keyword evidence="8 10" id="KW-0464">Manganese</keyword>
<comment type="caution">
    <text evidence="11">The sequence shown here is derived from an EMBL/GenBank/DDBJ whole genome shotgun (WGS) entry which is preliminary data.</text>
</comment>
<comment type="similarity">
    <text evidence="10">Belongs to the CRISPR-associated endonuclease Cas1 family.</text>
</comment>
<feature type="binding site" evidence="10">
    <location>
        <position position="226"/>
    </location>
    <ligand>
        <name>Mn(2+)</name>
        <dbReference type="ChEBI" id="CHEBI:29035"/>
    </ligand>
</feature>
<evidence type="ECO:0000256" key="7">
    <source>
        <dbReference type="ARBA" id="ARBA00023125"/>
    </source>
</evidence>